<dbReference type="Proteomes" id="UP001530315">
    <property type="component" value="Unassembled WGS sequence"/>
</dbReference>
<comment type="caution">
    <text evidence="2">The sequence shown here is derived from an EMBL/GenBank/DDBJ whole genome shotgun (WGS) entry which is preliminary data.</text>
</comment>
<protein>
    <recommendedName>
        <fullName evidence="4">Ig-like domain-containing protein</fullName>
    </recommendedName>
</protein>
<feature type="chain" id="PRO_5044833550" description="Ig-like domain-containing protein" evidence="1">
    <location>
        <begin position="19"/>
        <end position="124"/>
    </location>
</feature>
<organism evidence="2 3">
    <name type="scientific">Stephanodiscus triporus</name>
    <dbReference type="NCBI Taxonomy" id="2934178"/>
    <lineage>
        <taxon>Eukaryota</taxon>
        <taxon>Sar</taxon>
        <taxon>Stramenopiles</taxon>
        <taxon>Ochrophyta</taxon>
        <taxon>Bacillariophyta</taxon>
        <taxon>Coscinodiscophyceae</taxon>
        <taxon>Thalassiosirophycidae</taxon>
        <taxon>Stephanodiscales</taxon>
        <taxon>Stephanodiscaceae</taxon>
        <taxon>Stephanodiscus</taxon>
    </lineage>
</organism>
<dbReference type="EMBL" id="JALLAZ020001416">
    <property type="protein sequence ID" value="KAL3775360.1"/>
    <property type="molecule type" value="Genomic_DNA"/>
</dbReference>
<sequence>MILLIFICVVFFVVDATAFSTTSKRMRSSPALRPLCSSVSPKGVAADVIVDEFDDDVTCYVTNDEVVITEGEKPHVVCTSEPEEYAWFNGVDPKAMRKTDGTLEGAEQCVEVESYKGRPEWECE</sequence>
<dbReference type="AlphaFoldDB" id="A0ABD3NH89"/>
<name>A0ABD3NH89_9STRA</name>
<proteinExistence type="predicted"/>
<gene>
    <name evidence="2" type="ORF">ACHAW5_006502</name>
</gene>
<accession>A0ABD3NH89</accession>
<keyword evidence="1" id="KW-0732">Signal</keyword>
<evidence type="ECO:0000313" key="3">
    <source>
        <dbReference type="Proteomes" id="UP001530315"/>
    </source>
</evidence>
<evidence type="ECO:0000256" key="1">
    <source>
        <dbReference type="SAM" id="SignalP"/>
    </source>
</evidence>
<feature type="signal peptide" evidence="1">
    <location>
        <begin position="1"/>
        <end position="18"/>
    </location>
</feature>
<reference evidence="2 3" key="1">
    <citation type="submission" date="2024-10" db="EMBL/GenBank/DDBJ databases">
        <title>Updated reference genomes for cyclostephanoid diatoms.</title>
        <authorList>
            <person name="Roberts W.R."/>
            <person name="Alverson A.J."/>
        </authorList>
    </citation>
    <scope>NUCLEOTIDE SEQUENCE [LARGE SCALE GENOMIC DNA]</scope>
    <source>
        <strain evidence="2 3">AJA276-08</strain>
    </source>
</reference>
<evidence type="ECO:0000313" key="2">
    <source>
        <dbReference type="EMBL" id="KAL3775360.1"/>
    </source>
</evidence>
<evidence type="ECO:0008006" key="4">
    <source>
        <dbReference type="Google" id="ProtNLM"/>
    </source>
</evidence>
<keyword evidence="3" id="KW-1185">Reference proteome</keyword>